<proteinExistence type="evidence at transcript level"/>
<organism evidence="1">
    <name type="scientific">Schistosoma japonicum</name>
    <name type="common">Blood fluke</name>
    <dbReference type="NCBI Taxonomy" id="6182"/>
    <lineage>
        <taxon>Eukaryota</taxon>
        <taxon>Metazoa</taxon>
        <taxon>Spiralia</taxon>
        <taxon>Lophotrochozoa</taxon>
        <taxon>Platyhelminthes</taxon>
        <taxon>Trematoda</taxon>
        <taxon>Digenea</taxon>
        <taxon>Strigeidida</taxon>
        <taxon>Schistosomatoidea</taxon>
        <taxon>Schistosomatidae</taxon>
        <taxon>Schistosoma</taxon>
    </lineage>
</organism>
<reference evidence="1" key="1">
    <citation type="submission" date="2004-11" db="EMBL/GenBank/DDBJ databases">
        <title>The full-length cDNA sequences of Schistosoma japonicum genes.</title>
        <authorList>
            <person name="Han Z."/>
        </authorList>
    </citation>
    <scope>NUCLEOTIDE SEQUENCE</scope>
</reference>
<dbReference type="EMBL" id="AY815305">
    <property type="protein sequence ID" value="AAW27037.1"/>
    <property type="molecule type" value="mRNA"/>
</dbReference>
<protein>
    <submittedName>
        <fullName evidence="1">SJCHGC02099 protein</fullName>
    </submittedName>
</protein>
<dbReference type="AlphaFoldDB" id="Q5DAW9"/>
<sequence length="101" mass="11456">MSWGGVLTLGTKYFQKLRKLAVIFLKQPRIFLVPKYFVPYPRGTSNFGRLSQYISSYSQANSLVRSGDPKIINSGSPQRPNFLVRIYRGVSWGRSNKTLPG</sequence>
<name>Q5DAW9_SCHJA</name>
<evidence type="ECO:0000313" key="1">
    <source>
        <dbReference type="EMBL" id="AAW27037.1"/>
    </source>
</evidence>
<reference evidence="1" key="2">
    <citation type="journal article" date="2006" name="PLoS Pathog.">
        <title>New perspectives on host-parasite interplay by comparative transcriptomic and proteomic analyses of Schistosoma japonicum.</title>
        <authorList>
            <person name="Liu F."/>
            <person name="Lu J."/>
            <person name="Hu W."/>
            <person name="Wang S.Y."/>
            <person name="Cui S.J."/>
            <person name="Chi M."/>
            <person name="Yan Q."/>
            <person name="Wang X.R."/>
            <person name="Song H.D."/>
            <person name="Xu X.N."/>
            <person name="Wang J.J."/>
            <person name="Zhang X.L."/>
            <person name="Zhang X."/>
            <person name="Wang Z.Q."/>
            <person name="Xue C.L."/>
            <person name="Brindley P.J."/>
            <person name="McManus D.P."/>
            <person name="Yang P.Y."/>
            <person name="Feng Z."/>
            <person name="Chen Z."/>
            <person name="Han Z.G."/>
        </authorList>
    </citation>
    <scope>NUCLEOTIDE SEQUENCE</scope>
</reference>
<accession>Q5DAW9</accession>